<gene>
    <name evidence="1" type="ORF">CLF_102039</name>
</gene>
<sequence length="272" mass="31453">MNSFSEFCVKQRRNVGPNQRDEFLLYPKNWLLNSGPCAFFGAIYFMLRRCLNGEQLRSEGRLAFTRLEDERISCQKSCQSNNQVNYENSYQFVYSSSVDQRLILPAPKLVKGCTSRIEVNHGSRKDIRCSVHVLLLFDPERLVSDRTLAQVDMWRFQFESSIPLNSISDPATSHQSTPAGEIKSITSCFKHREPENFGNIVDDWYPACFDWLLIWRLDCIRFTINRGNLINTRSSPSNALMTFPRLIIRLQGSRTDQQSTSRVTKLLALFDD</sequence>
<name>G7Y756_CLOSI</name>
<reference evidence="1" key="1">
    <citation type="journal article" date="2011" name="Genome Biol.">
        <title>The draft genome of the carcinogenic human liver fluke Clonorchis sinensis.</title>
        <authorList>
            <person name="Wang X."/>
            <person name="Chen W."/>
            <person name="Huang Y."/>
            <person name="Sun J."/>
            <person name="Men J."/>
            <person name="Liu H."/>
            <person name="Luo F."/>
            <person name="Guo L."/>
            <person name="Lv X."/>
            <person name="Deng C."/>
            <person name="Zhou C."/>
            <person name="Fan Y."/>
            <person name="Li X."/>
            <person name="Huang L."/>
            <person name="Hu Y."/>
            <person name="Liang C."/>
            <person name="Hu X."/>
            <person name="Xu J."/>
            <person name="Yu X."/>
        </authorList>
    </citation>
    <scope>NUCLEOTIDE SEQUENCE [LARGE SCALE GENOMIC DNA]</scope>
    <source>
        <strain evidence="1">Henan</strain>
    </source>
</reference>
<organism evidence="1 2">
    <name type="scientific">Clonorchis sinensis</name>
    <name type="common">Chinese liver fluke</name>
    <dbReference type="NCBI Taxonomy" id="79923"/>
    <lineage>
        <taxon>Eukaryota</taxon>
        <taxon>Metazoa</taxon>
        <taxon>Spiralia</taxon>
        <taxon>Lophotrochozoa</taxon>
        <taxon>Platyhelminthes</taxon>
        <taxon>Trematoda</taxon>
        <taxon>Digenea</taxon>
        <taxon>Opisthorchiida</taxon>
        <taxon>Opisthorchiata</taxon>
        <taxon>Opisthorchiidae</taxon>
        <taxon>Clonorchis</taxon>
    </lineage>
</organism>
<dbReference type="EMBL" id="DF142910">
    <property type="protein sequence ID" value="GAA48791.1"/>
    <property type="molecule type" value="Genomic_DNA"/>
</dbReference>
<dbReference type="Proteomes" id="UP000008909">
    <property type="component" value="Unassembled WGS sequence"/>
</dbReference>
<protein>
    <submittedName>
        <fullName evidence="1">Uncharacterized protein</fullName>
    </submittedName>
</protein>
<evidence type="ECO:0000313" key="1">
    <source>
        <dbReference type="EMBL" id="GAA48791.1"/>
    </source>
</evidence>
<reference key="2">
    <citation type="submission" date="2011-10" db="EMBL/GenBank/DDBJ databases">
        <title>The genome and transcriptome sequence of Clonorchis sinensis provide insights into the carcinogenic liver fluke.</title>
        <authorList>
            <person name="Wang X."/>
            <person name="Huang Y."/>
            <person name="Chen W."/>
            <person name="Liu H."/>
            <person name="Guo L."/>
            <person name="Chen Y."/>
            <person name="Luo F."/>
            <person name="Zhou W."/>
            <person name="Sun J."/>
            <person name="Mao Q."/>
            <person name="Liang P."/>
            <person name="Zhou C."/>
            <person name="Tian Y."/>
            <person name="Men J."/>
            <person name="Lv X."/>
            <person name="Huang L."/>
            <person name="Zhou J."/>
            <person name="Hu Y."/>
            <person name="Li R."/>
            <person name="Zhang F."/>
            <person name="Lei H."/>
            <person name="Li X."/>
            <person name="Hu X."/>
            <person name="Liang C."/>
            <person name="Xu J."/>
            <person name="Wu Z."/>
            <person name="Yu X."/>
        </authorList>
    </citation>
    <scope>NUCLEOTIDE SEQUENCE</scope>
    <source>
        <strain>Henan</strain>
    </source>
</reference>
<keyword evidence="2" id="KW-1185">Reference proteome</keyword>
<evidence type="ECO:0000313" key="2">
    <source>
        <dbReference type="Proteomes" id="UP000008909"/>
    </source>
</evidence>
<proteinExistence type="predicted"/>
<dbReference type="AlphaFoldDB" id="G7Y756"/>
<accession>G7Y756</accession>